<evidence type="ECO:0000313" key="3">
    <source>
        <dbReference type="EMBL" id="HGW94224.1"/>
    </source>
</evidence>
<protein>
    <submittedName>
        <fullName evidence="3">IS630 family transposase</fullName>
    </submittedName>
</protein>
<gene>
    <name evidence="3" type="ORF">ENR47_08090</name>
</gene>
<dbReference type="AlphaFoldDB" id="A0A832H3P1"/>
<dbReference type="SUPFAM" id="SSF53098">
    <property type="entry name" value="Ribonuclease H-like"/>
    <property type="match status" value="1"/>
</dbReference>
<dbReference type="InterPro" id="IPR047655">
    <property type="entry name" value="Transpos_IS630-like"/>
</dbReference>
<dbReference type="InterPro" id="IPR038717">
    <property type="entry name" value="Tc1-like_DDE_dom"/>
</dbReference>
<feature type="region of interest" description="Disordered" evidence="1">
    <location>
        <begin position="1"/>
        <end position="43"/>
    </location>
</feature>
<dbReference type="EMBL" id="DSRD01000509">
    <property type="protein sequence ID" value="HGW94224.1"/>
    <property type="molecule type" value="Genomic_DNA"/>
</dbReference>
<accession>A0A832H3P1</accession>
<dbReference type="NCBIfam" id="NF033545">
    <property type="entry name" value="transpos_IS630"/>
    <property type="match status" value="1"/>
</dbReference>
<dbReference type="Gene3D" id="3.30.420.10">
    <property type="entry name" value="Ribonuclease H-like superfamily/Ribonuclease H"/>
    <property type="match status" value="1"/>
</dbReference>
<dbReference type="InterPro" id="IPR012337">
    <property type="entry name" value="RNaseH-like_sf"/>
</dbReference>
<dbReference type="Pfam" id="PF13358">
    <property type="entry name" value="DDE_3"/>
    <property type="match status" value="1"/>
</dbReference>
<name>A0A832H3P1_9CYAN</name>
<dbReference type="GO" id="GO:0003676">
    <property type="term" value="F:nucleic acid binding"/>
    <property type="evidence" value="ECO:0007669"/>
    <property type="project" value="InterPro"/>
</dbReference>
<feature type="domain" description="Tc1-like transposase DDE" evidence="2">
    <location>
        <begin position="75"/>
        <end position="209"/>
    </location>
</feature>
<reference evidence="3" key="1">
    <citation type="journal article" date="2020" name="mSystems">
        <title>Genome- and Community-Level Interaction Insights into Carbon Utilization and Element Cycling Functions of Hydrothermarchaeota in Hydrothermal Sediment.</title>
        <authorList>
            <person name="Zhou Z."/>
            <person name="Liu Y."/>
            <person name="Xu W."/>
            <person name="Pan J."/>
            <person name="Luo Z.H."/>
            <person name="Li M."/>
        </authorList>
    </citation>
    <scope>NUCLEOTIDE SEQUENCE [LARGE SCALE GENOMIC DNA]</scope>
    <source>
        <strain evidence="3">SpSt-402</strain>
    </source>
</reference>
<dbReference type="InterPro" id="IPR036397">
    <property type="entry name" value="RNaseH_sf"/>
</dbReference>
<organism evidence="3">
    <name type="scientific">Oscillatoriales cyanobacterium SpSt-402</name>
    <dbReference type="NCBI Taxonomy" id="2282168"/>
    <lineage>
        <taxon>Bacteria</taxon>
        <taxon>Bacillati</taxon>
        <taxon>Cyanobacteriota</taxon>
        <taxon>Cyanophyceae</taxon>
        <taxon>Oscillatoriophycideae</taxon>
        <taxon>Oscillatoriales</taxon>
    </lineage>
</organism>
<feature type="compositionally biased region" description="Polar residues" evidence="1">
    <location>
        <begin position="21"/>
        <end position="43"/>
    </location>
</feature>
<evidence type="ECO:0000256" key="1">
    <source>
        <dbReference type="SAM" id="MobiDB-lite"/>
    </source>
</evidence>
<evidence type="ECO:0000259" key="2">
    <source>
        <dbReference type="Pfam" id="PF13358"/>
    </source>
</evidence>
<comment type="caution">
    <text evidence="3">The sequence shown here is derived from an EMBL/GenBank/DDBJ whole genome shotgun (WGS) entry which is preliminary data.</text>
</comment>
<sequence length="243" mass="27714">MVSRGVGGRRQISYGVPDDSLSPQSQVEGRSSSKQQTRPRTTRGIQKNLRADLGLLSQYYRDVSQDGRKIRYFAQDESRFGLKTLVGRLITACGIKPIGSWQWVFKAFWLYGAVEPATGESYFLQFSHVDTQCYQRFIDEFSKAYPDSLNILQVDQGRFHKAKDLVVPENVILLFQPPYCPELNPIERLWEYLKADLKWASFKTLDQLQLKVDQLIAKLTPDVIASITGYPFILEALSALNPI</sequence>
<proteinExistence type="predicted"/>